<dbReference type="EMBL" id="AZBU02000011">
    <property type="protein sequence ID" value="TKR60973.1"/>
    <property type="molecule type" value="Genomic_DNA"/>
</dbReference>
<keyword evidence="12" id="KW-1185">Reference proteome</keyword>
<keyword evidence="3" id="KW-0158">Chromosome</keyword>
<organism evidence="11 12">
    <name type="scientific">Steinernema carpocapsae</name>
    <name type="common">Entomopathogenic nematode</name>
    <dbReference type="NCBI Taxonomy" id="34508"/>
    <lineage>
        <taxon>Eukaryota</taxon>
        <taxon>Metazoa</taxon>
        <taxon>Ecdysozoa</taxon>
        <taxon>Nematoda</taxon>
        <taxon>Chromadorea</taxon>
        <taxon>Rhabditida</taxon>
        <taxon>Tylenchina</taxon>
        <taxon>Panagrolaimomorpha</taxon>
        <taxon>Strongyloidoidea</taxon>
        <taxon>Steinernematidae</taxon>
        <taxon>Steinernema</taxon>
    </lineage>
</organism>
<keyword evidence="6 9" id="KW-0175">Coiled coil</keyword>
<feature type="domain" description="Kinetochore protein Nuf2 N-terminal" evidence="10">
    <location>
        <begin position="8"/>
        <end position="142"/>
    </location>
</feature>
<feature type="coiled-coil region" evidence="9">
    <location>
        <begin position="163"/>
        <end position="190"/>
    </location>
</feature>
<dbReference type="InterPro" id="IPR038275">
    <property type="entry name" value="Nuf2_N_sf"/>
</dbReference>
<reference evidence="11 12" key="2">
    <citation type="journal article" date="2019" name="G3 (Bethesda)">
        <title>Hybrid Assembly of the Genome of the Entomopathogenic Nematode Steinernema carpocapsae Identifies the X-Chromosome.</title>
        <authorList>
            <person name="Serra L."/>
            <person name="Macchietto M."/>
            <person name="Macias-Munoz A."/>
            <person name="McGill C.J."/>
            <person name="Rodriguez I.M."/>
            <person name="Rodriguez B."/>
            <person name="Murad R."/>
            <person name="Mortazavi A."/>
        </authorList>
    </citation>
    <scope>NUCLEOTIDE SEQUENCE [LARGE SCALE GENOMIC DNA]</scope>
    <source>
        <strain evidence="11 12">ALL</strain>
    </source>
</reference>
<evidence type="ECO:0000256" key="2">
    <source>
        <dbReference type="ARBA" id="ARBA00005498"/>
    </source>
</evidence>
<dbReference type="Pfam" id="PF03800">
    <property type="entry name" value="Nuf2"/>
    <property type="match status" value="1"/>
</dbReference>
<dbReference type="OrthoDB" id="5862693at2759"/>
<evidence type="ECO:0000256" key="1">
    <source>
        <dbReference type="ARBA" id="ARBA00004584"/>
    </source>
</evidence>
<dbReference type="STRING" id="34508.A0A4U5LXP4"/>
<comment type="similarity">
    <text evidence="2">Belongs to the NUF2 family.</text>
</comment>
<evidence type="ECO:0000256" key="8">
    <source>
        <dbReference type="ARBA" id="ARBA00023328"/>
    </source>
</evidence>
<evidence type="ECO:0000256" key="4">
    <source>
        <dbReference type="ARBA" id="ARBA00022618"/>
    </source>
</evidence>
<gene>
    <name evidence="11" type="ORF">L596_028149</name>
</gene>
<evidence type="ECO:0000256" key="6">
    <source>
        <dbReference type="ARBA" id="ARBA00023054"/>
    </source>
</evidence>
<evidence type="ECO:0000313" key="12">
    <source>
        <dbReference type="Proteomes" id="UP000298663"/>
    </source>
</evidence>
<dbReference type="GO" id="GO:0051301">
    <property type="term" value="P:cell division"/>
    <property type="evidence" value="ECO:0007669"/>
    <property type="project" value="UniProtKB-KW"/>
</dbReference>
<evidence type="ECO:0000256" key="3">
    <source>
        <dbReference type="ARBA" id="ARBA00022454"/>
    </source>
</evidence>
<evidence type="ECO:0000313" key="11">
    <source>
        <dbReference type="EMBL" id="TKR60973.1"/>
    </source>
</evidence>
<keyword evidence="4" id="KW-0132">Cell division</keyword>
<dbReference type="SUPFAM" id="SSF57997">
    <property type="entry name" value="Tropomyosin"/>
    <property type="match status" value="1"/>
</dbReference>
<feature type="coiled-coil region" evidence="9">
    <location>
        <begin position="313"/>
        <end position="464"/>
    </location>
</feature>
<comment type="subcellular location">
    <subcellularLocation>
        <location evidence="1">Chromosome</location>
        <location evidence="1">Centromere</location>
    </subcellularLocation>
</comment>
<proteinExistence type="inferred from homology"/>
<sequence>MTYGSVITLDMGVILKYLTSNFPQLDVTQRKITHPQGMDLYDMYSTLLKRILKLPDRAFTEIPFEAICPNYDPDLHGQTVPKFLLLFHLNNCVQDITDKELTITPKDLFYPTPDRTRAILSALVSFHRFLNCMAPHIEKITQAQDVKLAAMRAVKERVEAGEKENLPEKVAEQKRKLDELKEEFNKVEHSAKGNVEGIEDERIKSVKLDEQIQERNTLLGQLQNRIISLHSQLELLKGDIVESPEEVMQKLEGLRAAREELAKRVDYLRRSIFSTEQRLSSFSTAQHRLKIAQSDCEDIKTRLGQYHQNSMKSDELHRNLRVTKQRLEDIEQDLNVRRETILKDQANVQRDREHHQNVVADFKKRIEESRRELVALRERGEEADHELEEMNRDYHRVLHQTKNVKEVYANKLKAFDNQVNKSKEKLECAKQKWNQIIEEKEALFKQYEEALEVLNDENESVAMETD</sequence>
<dbReference type="AlphaFoldDB" id="A0A4U5LXP4"/>
<accession>A0A4U5LXP4</accession>
<dbReference type="Proteomes" id="UP000298663">
    <property type="component" value="Unassembled WGS sequence"/>
</dbReference>
<protein>
    <recommendedName>
        <fullName evidence="10">Kinetochore protein Nuf2 N-terminal domain-containing protein</fullName>
    </recommendedName>
</protein>
<evidence type="ECO:0000259" key="10">
    <source>
        <dbReference type="Pfam" id="PF03800"/>
    </source>
</evidence>
<dbReference type="GO" id="GO:0031262">
    <property type="term" value="C:Ndc80 complex"/>
    <property type="evidence" value="ECO:0007669"/>
    <property type="project" value="InterPro"/>
</dbReference>
<evidence type="ECO:0000256" key="7">
    <source>
        <dbReference type="ARBA" id="ARBA00023306"/>
    </source>
</evidence>
<evidence type="ECO:0000256" key="9">
    <source>
        <dbReference type="SAM" id="Coils"/>
    </source>
</evidence>
<keyword evidence="7" id="KW-0131">Cell cycle</keyword>
<comment type="caution">
    <text evidence="11">The sequence shown here is derived from an EMBL/GenBank/DDBJ whole genome shotgun (WGS) entry which is preliminary data.</text>
</comment>
<dbReference type="Gene3D" id="1.10.418.60">
    <property type="entry name" value="Ncd80 complex, Nuf2 subunit"/>
    <property type="match status" value="1"/>
</dbReference>
<reference evidence="11 12" key="1">
    <citation type="journal article" date="2015" name="Genome Biol.">
        <title>Comparative genomics of Steinernema reveals deeply conserved gene regulatory networks.</title>
        <authorList>
            <person name="Dillman A.R."/>
            <person name="Macchietto M."/>
            <person name="Porter C.F."/>
            <person name="Rogers A."/>
            <person name="Williams B."/>
            <person name="Antoshechkin I."/>
            <person name="Lee M.M."/>
            <person name="Goodwin Z."/>
            <person name="Lu X."/>
            <person name="Lewis E.E."/>
            <person name="Goodrich-Blair H."/>
            <person name="Stock S.P."/>
            <person name="Adams B.J."/>
            <person name="Sternberg P.W."/>
            <person name="Mortazavi A."/>
        </authorList>
    </citation>
    <scope>NUCLEOTIDE SEQUENCE [LARGE SCALE GENOMIC DNA]</scope>
    <source>
        <strain evidence="11 12">ALL</strain>
    </source>
</reference>
<dbReference type="InterPro" id="IPR005549">
    <property type="entry name" value="Kinetochore_Nuf2_N"/>
</dbReference>
<keyword evidence="8" id="KW-0137">Centromere</keyword>
<name>A0A4U5LXP4_STECR</name>
<keyword evidence="5" id="KW-0498">Mitosis</keyword>
<evidence type="ECO:0000256" key="5">
    <source>
        <dbReference type="ARBA" id="ARBA00022776"/>
    </source>
</evidence>